<sequence length="159" mass="17857">MGPLTNHAEQSNRSCTGSAHIHVGQIYPPDQQHLKDQGLCKLVYTSAENLQNNSFKKEIVTKLLHTRTSNIRDSLSKQYYPTEVEHVVDKLQFNVILIGSLRVGKSQLINALCGQGIAEISPGLNSCSKKIKCYTLQDYQQLTSEIKPFQINFFHTPSI</sequence>
<gene>
    <name evidence="1" type="ORF">EDS130_LOCUS27342</name>
</gene>
<protein>
    <recommendedName>
        <fullName evidence="3">G domain-containing protein</fullName>
    </recommendedName>
</protein>
<dbReference type="SUPFAM" id="SSF52540">
    <property type="entry name" value="P-loop containing nucleoside triphosphate hydrolases"/>
    <property type="match status" value="1"/>
</dbReference>
<reference evidence="1" key="1">
    <citation type="submission" date="2021-02" db="EMBL/GenBank/DDBJ databases">
        <authorList>
            <person name="Nowell W R."/>
        </authorList>
    </citation>
    <scope>NUCLEOTIDE SEQUENCE</scope>
</reference>
<proteinExistence type="predicted"/>
<dbReference type="AlphaFoldDB" id="A0A814Z423"/>
<name>A0A814Z423_ADIRI</name>
<dbReference type="EMBL" id="CAJNOJ010000171">
    <property type="protein sequence ID" value="CAF1238743.1"/>
    <property type="molecule type" value="Genomic_DNA"/>
</dbReference>
<evidence type="ECO:0008006" key="3">
    <source>
        <dbReference type="Google" id="ProtNLM"/>
    </source>
</evidence>
<dbReference type="InterPro" id="IPR027417">
    <property type="entry name" value="P-loop_NTPase"/>
</dbReference>
<evidence type="ECO:0000313" key="1">
    <source>
        <dbReference type="EMBL" id="CAF1238743.1"/>
    </source>
</evidence>
<accession>A0A814Z423</accession>
<organism evidence="1 2">
    <name type="scientific">Adineta ricciae</name>
    <name type="common">Rotifer</name>
    <dbReference type="NCBI Taxonomy" id="249248"/>
    <lineage>
        <taxon>Eukaryota</taxon>
        <taxon>Metazoa</taxon>
        <taxon>Spiralia</taxon>
        <taxon>Gnathifera</taxon>
        <taxon>Rotifera</taxon>
        <taxon>Eurotatoria</taxon>
        <taxon>Bdelloidea</taxon>
        <taxon>Adinetida</taxon>
        <taxon>Adinetidae</taxon>
        <taxon>Adineta</taxon>
    </lineage>
</organism>
<evidence type="ECO:0000313" key="2">
    <source>
        <dbReference type="Proteomes" id="UP000663852"/>
    </source>
</evidence>
<comment type="caution">
    <text evidence="1">The sequence shown here is derived from an EMBL/GenBank/DDBJ whole genome shotgun (WGS) entry which is preliminary data.</text>
</comment>
<dbReference type="Gene3D" id="3.40.50.300">
    <property type="entry name" value="P-loop containing nucleotide triphosphate hydrolases"/>
    <property type="match status" value="1"/>
</dbReference>
<dbReference type="Proteomes" id="UP000663852">
    <property type="component" value="Unassembled WGS sequence"/>
</dbReference>
<dbReference type="OrthoDB" id="8954335at2759"/>